<feature type="domain" description="DNA circulation N-terminal" evidence="1">
    <location>
        <begin position="6"/>
        <end position="92"/>
    </location>
</feature>
<dbReference type="InterPro" id="IPR009826">
    <property type="entry name" value="DNA_circ_N"/>
</dbReference>
<proteinExistence type="predicted"/>
<evidence type="ECO:0000313" key="2">
    <source>
        <dbReference type="EMBL" id="SGY85053.1"/>
    </source>
</evidence>
<protein>
    <submittedName>
        <fullName evidence="2">DNA circulation protein-Mu-like prophage FluMu DNA circulation protein</fullName>
    </submittedName>
</protein>
<dbReference type="RefSeq" id="WP_075471099.1">
    <property type="nucleotide sequence ID" value="NZ_CAWQZC010000101.1"/>
</dbReference>
<dbReference type="Proteomes" id="UP000182660">
    <property type="component" value="Unassembled WGS sequence"/>
</dbReference>
<dbReference type="EMBL" id="FPLJ01000022">
    <property type="protein sequence ID" value="SGY85053.1"/>
    <property type="molecule type" value="Genomic_DNA"/>
</dbReference>
<dbReference type="GeneID" id="61294444"/>
<comment type="caution">
    <text evidence="2">The sequence shown here is derived from an EMBL/GenBank/DDBJ whole genome shotgun (WGS) entry which is preliminary data.</text>
</comment>
<sequence length="442" mass="47729">MSFEHLLTASFRDVTFLLEDVEGSAGRRAAAHEYPKKETSFAEDNGAAINKQSINARVVGDDYLTQLSALLGVLNQSGPGELVHPWWGIQQVQIGSVTHKFALNTENTATVSFECFEAGSSLFPSQVADTAKVVDDKAKLASEKNAADFKAKFNVAAATPSVGDMVDSLLDDLDEFTRSLPSLPSGLGEWKDRLARVKSSVGKLLAYPGELAREIMGLVESVKSIATDPIRALDVYDQVIDRWNGLKAELMVTGGLRHKLISDNDNSASVLLYQNGSLQTQVLANASAFKALLLNNAAIAKASAIAASSLTAGQQDERQTGLIGVNNSKVLTGEQLTQMGNALSLLLGERARIAIDEHGSTESSALRKTLRDLRNAVMDDVNRRAVQLPNTTLFTPRVTMPVALIAYQQTGSCEQRHRIITRNGLVNPAFVEANTEVEIIHE</sequence>
<gene>
    <name evidence="2" type="ORF">MT2528_0775</name>
</gene>
<dbReference type="Pfam" id="PF07157">
    <property type="entry name" value="DNA_circ_N"/>
    <property type="match status" value="1"/>
</dbReference>
<name>A0ABY1HD26_9GAMM</name>
<evidence type="ECO:0000259" key="1">
    <source>
        <dbReference type="Pfam" id="PF07157"/>
    </source>
</evidence>
<keyword evidence="3" id="KW-1185">Reference proteome</keyword>
<organism evidence="2 3">
    <name type="scientific">Moritella viscosa</name>
    <dbReference type="NCBI Taxonomy" id="80854"/>
    <lineage>
        <taxon>Bacteria</taxon>
        <taxon>Pseudomonadati</taxon>
        <taxon>Pseudomonadota</taxon>
        <taxon>Gammaproteobacteria</taxon>
        <taxon>Alteromonadales</taxon>
        <taxon>Moritellaceae</taxon>
        <taxon>Moritella</taxon>
    </lineage>
</organism>
<accession>A0ABY1HD26</accession>
<evidence type="ECO:0000313" key="3">
    <source>
        <dbReference type="Proteomes" id="UP000182660"/>
    </source>
</evidence>
<reference evidence="2 3" key="1">
    <citation type="submission" date="2016-11" db="EMBL/GenBank/DDBJ databases">
        <authorList>
            <person name="Klemetsen T."/>
        </authorList>
    </citation>
    <scope>NUCLEOTIDE SEQUENCE [LARGE SCALE GENOMIC DNA]</scope>
    <source>
        <strain evidence="2">MT 2528</strain>
    </source>
</reference>